<dbReference type="PANTHER" id="PTHR15215:SF2">
    <property type="entry name" value="PROTEIN THEMIS2"/>
    <property type="match status" value="1"/>
</dbReference>
<sequence length="657" mass="73830">MEPVALQDYICSLNPASLPRVLKICSGVYFQSSIYELCGSECCLSTGDLIKIIQIKLKKVICENTKTGHITELSPDFPGYFSSTISPQFYGTLNTLLSAAPQNRALPVYFSSVYDIKVEGRAVPRNQPLVLTAVKMDKGVHYAHCTMDSRSHKTTPSLPLSLQGTFYSWGPVFPQTLLQTLQDPVLLDQPLVCPALHWDPLILQPEYEIDAIMNMRRNIVKIPSTLEVDVEDVTGSSEHLLQHFIKPLLLSEVMAQGGPFPMQVKVLEVPDGPPVFHRSLKKGQTLVVHGPASPPWRVLASSRGRKTSRHFFISGAYKGKLRRRPREFHTAFDLLGGLKPGFPLHVVVTQDWEGEAGDSTSPSLCRGDRMEVLGKDQGPRGDVLVCNRLNDLAEEEEEEEGEEREQLLLPLYFSCGFVEEMSDSKRYSLASLITQISLPCEVKVLGKDPSLAEDPLPSFLGLQLEEKITEPFLTISLSTDPRKCFEIPPRWLDLTVVEVSEPLAEQGEPLLISTVEELTEAFYYKLRTLQDCGAQAPPPRPPKNKQKSSSSAKPNQLPEPEKKASKKLPENPIKNSRTWSLPQSSKSHSNLYSVKPKFCQVPKPLMKSSEQRESADDSDHDYENPEEEFVRNKETLDPYPDHGYEYVEEFRSRRPFR</sequence>
<dbReference type="CTD" id="9473"/>
<reference evidence="4 5" key="1">
    <citation type="journal article" date="2011" name="Proc. Natl. Acad. Sci. U.S.A.">
        <title>Genetic diversity and population structure of the endangered marsupial Sarcophilus harrisii (Tasmanian devil).</title>
        <authorList>
            <person name="Miller W."/>
            <person name="Hayes V.M."/>
            <person name="Ratan A."/>
            <person name="Petersen D.C."/>
            <person name="Wittekindt N.E."/>
            <person name="Miller J."/>
            <person name="Walenz B."/>
            <person name="Knight J."/>
            <person name="Qi J."/>
            <person name="Zhao F."/>
            <person name="Wang Q."/>
            <person name="Bedoya-Reina O.C."/>
            <person name="Katiyar N."/>
            <person name="Tomsho L.P."/>
            <person name="Kasson L.M."/>
            <person name="Hardie R.A."/>
            <person name="Woodbridge P."/>
            <person name="Tindall E.A."/>
            <person name="Bertelsen M.F."/>
            <person name="Dixon D."/>
            <person name="Pyecroft S."/>
            <person name="Helgen K.M."/>
            <person name="Lesk A.M."/>
            <person name="Pringle T.H."/>
            <person name="Patterson N."/>
            <person name="Zhang Y."/>
            <person name="Kreiss A."/>
            <person name="Woods G.M."/>
            <person name="Jones M.E."/>
            <person name="Schuster S.C."/>
        </authorList>
    </citation>
    <scope>NUCLEOTIDE SEQUENCE [LARGE SCALE GENOMIC DNA]</scope>
</reference>
<protein>
    <submittedName>
        <fullName evidence="4">Thymocyte selection associated family member 2</fullName>
    </submittedName>
</protein>
<dbReference type="HOGENOM" id="CLU_022319_0_0_1"/>
<dbReference type="GeneTree" id="ENSGT00530000063770"/>
<dbReference type="Proteomes" id="UP000007648">
    <property type="component" value="Unassembled WGS sequence"/>
</dbReference>
<dbReference type="RefSeq" id="XP_003765061.2">
    <property type="nucleotide sequence ID" value="XM_003765013.4"/>
</dbReference>
<evidence type="ECO:0000313" key="5">
    <source>
        <dbReference type="Proteomes" id="UP000007648"/>
    </source>
</evidence>
<proteinExistence type="inferred from homology"/>
<reference evidence="4" key="2">
    <citation type="submission" date="2025-08" db="UniProtKB">
        <authorList>
            <consortium name="Ensembl"/>
        </authorList>
    </citation>
    <scope>IDENTIFICATION</scope>
</reference>
<accession>G3WQW9</accession>
<dbReference type="GO" id="GO:0050852">
    <property type="term" value="P:T cell receptor signaling pathway"/>
    <property type="evidence" value="ECO:0007669"/>
    <property type="project" value="TreeGrafter"/>
</dbReference>
<dbReference type="Ensembl" id="ENSSHAT00000017970.2">
    <property type="protein sequence ID" value="ENSSHAP00000017824.2"/>
    <property type="gene ID" value="ENSSHAG00000015133.2"/>
</dbReference>
<evidence type="ECO:0000259" key="3">
    <source>
        <dbReference type="Pfam" id="PF12736"/>
    </source>
</evidence>
<feature type="compositionally biased region" description="Basic and acidic residues" evidence="2">
    <location>
        <begin position="559"/>
        <end position="569"/>
    </location>
</feature>
<feature type="compositionally biased region" description="Basic and acidic residues" evidence="2">
    <location>
        <begin position="609"/>
        <end position="642"/>
    </location>
</feature>
<evidence type="ECO:0000256" key="1">
    <source>
        <dbReference type="ARBA" id="ARBA00006414"/>
    </source>
</evidence>
<dbReference type="GeneID" id="100933044"/>
<name>G3WQW9_SARHA</name>
<dbReference type="AlphaFoldDB" id="G3WQW9"/>
<dbReference type="eggNOG" id="ENOG502QSJR">
    <property type="taxonomic scope" value="Eukaryota"/>
</dbReference>
<dbReference type="GO" id="GO:0005634">
    <property type="term" value="C:nucleus"/>
    <property type="evidence" value="ECO:0007669"/>
    <property type="project" value="TreeGrafter"/>
</dbReference>
<reference evidence="4" key="3">
    <citation type="submission" date="2025-09" db="UniProtKB">
        <authorList>
            <consortium name="Ensembl"/>
        </authorList>
    </citation>
    <scope>IDENTIFICATION</scope>
</reference>
<dbReference type="GO" id="GO:0005737">
    <property type="term" value="C:cytoplasm"/>
    <property type="evidence" value="ECO:0007669"/>
    <property type="project" value="TreeGrafter"/>
</dbReference>
<dbReference type="STRING" id="9305.ENSSHAP00000017824"/>
<dbReference type="Pfam" id="PF12736">
    <property type="entry name" value="CABIT"/>
    <property type="match status" value="2"/>
</dbReference>
<feature type="domain" description="CABIT" evidence="3">
    <location>
        <begin position="260"/>
        <end position="505"/>
    </location>
</feature>
<gene>
    <name evidence="4" type="primary">THEMIS2</name>
</gene>
<feature type="compositionally biased region" description="Polar residues" evidence="2">
    <location>
        <begin position="573"/>
        <end position="592"/>
    </location>
</feature>
<dbReference type="InParanoid" id="G3WQW9"/>
<dbReference type="PANTHER" id="PTHR15215">
    <property type="entry name" value="CABIT DOMAIN-CONTAINING PROTEIN"/>
    <property type="match status" value="1"/>
</dbReference>
<organism evidence="4 5">
    <name type="scientific">Sarcophilus harrisii</name>
    <name type="common">Tasmanian devil</name>
    <name type="synonym">Sarcophilus laniarius</name>
    <dbReference type="NCBI Taxonomy" id="9305"/>
    <lineage>
        <taxon>Eukaryota</taxon>
        <taxon>Metazoa</taxon>
        <taxon>Chordata</taxon>
        <taxon>Craniata</taxon>
        <taxon>Vertebrata</taxon>
        <taxon>Euteleostomi</taxon>
        <taxon>Mammalia</taxon>
        <taxon>Metatheria</taxon>
        <taxon>Dasyuromorphia</taxon>
        <taxon>Dasyuridae</taxon>
        <taxon>Sarcophilus</taxon>
    </lineage>
</organism>
<feature type="region of interest" description="Disordered" evidence="2">
    <location>
        <begin position="533"/>
        <end position="642"/>
    </location>
</feature>
<evidence type="ECO:0000256" key="2">
    <source>
        <dbReference type="SAM" id="MobiDB-lite"/>
    </source>
</evidence>
<dbReference type="InterPro" id="IPR039671">
    <property type="entry name" value="THEMIS"/>
</dbReference>
<comment type="similarity">
    <text evidence="1">Belongs to the themis family.</text>
</comment>
<keyword evidence="5" id="KW-1185">Reference proteome</keyword>
<dbReference type="InterPro" id="IPR025946">
    <property type="entry name" value="CABIT_dom"/>
</dbReference>
<dbReference type="KEGG" id="shr:100933044"/>
<dbReference type="OrthoDB" id="9030353at2759"/>
<feature type="domain" description="CABIT" evidence="3">
    <location>
        <begin position="18"/>
        <end position="237"/>
    </location>
</feature>
<evidence type="ECO:0000313" key="4">
    <source>
        <dbReference type="Ensembl" id="ENSSHAP00000017824.2"/>
    </source>
</evidence>
<dbReference type="FunCoup" id="G3WQW9">
    <property type="interactions" value="63"/>
</dbReference>